<keyword evidence="1" id="KW-0812">Transmembrane</keyword>
<keyword evidence="3" id="KW-1185">Reference proteome</keyword>
<accession>A0ABV2LHN6</accession>
<keyword evidence="1" id="KW-0472">Membrane</keyword>
<keyword evidence="1" id="KW-1133">Transmembrane helix</keyword>
<dbReference type="EMBL" id="JBEPMP010000001">
    <property type="protein sequence ID" value="MET3728076.1"/>
    <property type="molecule type" value="Genomic_DNA"/>
</dbReference>
<name>A0ABV2LHN6_9BACL</name>
<feature type="transmembrane region" description="Helical" evidence="1">
    <location>
        <begin position="7"/>
        <end position="24"/>
    </location>
</feature>
<reference evidence="2 3" key="1">
    <citation type="submission" date="2024-06" db="EMBL/GenBank/DDBJ databases">
        <title>Genomic Encyclopedia of Type Strains, Phase IV (KMG-IV): sequencing the most valuable type-strain genomes for metagenomic binning, comparative biology and taxonomic classification.</title>
        <authorList>
            <person name="Goeker M."/>
        </authorList>
    </citation>
    <scope>NUCLEOTIDE SEQUENCE [LARGE SCALE GENOMIC DNA]</scope>
    <source>
        <strain evidence="2 3">DSM 100124</strain>
    </source>
</reference>
<evidence type="ECO:0000313" key="3">
    <source>
        <dbReference type="Proteomes" id="UP001549097"/>
    </source>
</evidence>
<evidence type="ECO:0000256" key="1">
    <source>
        <dbReference type="SAM" id="Phobius"/>
    </source>
</evidence>
<gene>
    <name evidence="2" type="ORF">ABID52_001657</name>
</gene>
<dbReference type="Proteomes" id="UP001549097">
    <property type="component" value="Unassembled WGS sequence"/>
</dbReference>
<comment type="caution">
    <text evidence="2">The sequence shown here is derived from an EMBL/GenBank/DDBJ whole genome shotgun (WGS) entry which is preliminary data.</text>
</comment>
<feature type="transmembrane region" description="Helical" evidence="1">
    <location>
        <begin position="30"/>
        <end position="50"/>
    </location>
</feature>
<evidence type="ECO:0000313" key="2">
    <source>
        <dbReference type="EMBL" id="MET3728076.1"/>
    </source>
</evidence>
<proteinExistence type="predicted"/>
<sequence length="60" mass="7311">MGRIQKYLLYFVPIYLTLIAFDFFRYQELMLLENLIIPLLYVMVVFFLDWSKPKGQENKS</sequence>
<protein>
    <submittedName>
        <fullName evidence="2">Uncharacterized protein</fullName>
    </submittedName>
</protein>
<organism evidence="2 3">
    <name type="scientific">Fictibacillus halophilus</name>
    <dbReference type="NCBI Taxonomy" id="1610490"/>
    <lineage>
        <taxon>Bacteria</taxon>
        <taxon>Bacillati</taxon>
        <taxon>Bacillota</taxon>
        <taxon>Bacilli</taxon>
        <taxon>Bacillales</taxon>
        <taxon>Fictibacillaceae</taxon>
        <taxon>Fictibacillus</taxon>
    </lineage>
</organism>